<dbReference type="Proteomes" id="UP001153620">
    <property type="component" value="Chromosome 4"/>
</dbReference>
<feature type="signal peptide" evidence="2">
    <location>
        <begin position="1"/>
        <end position="21"/>
    </location>
</feature>
<gene>
    <name evidence="3" type="ORF">CHIRRI_LOCUS14081</name>
</gene>
<dbReference type="Pfam" id="PF13855">
    <property type="entry name" value="LRR_8"/>
    <property type="match status" value="1"/>
</dbReference>
<feature type="chain" id="PRO_5040483552" evidence="2">
    <location>
        <begin position="22"/>
        <end position="285"/>
    </location>
</feature>
<organism evidence="3 4">
    <name type="scientific">Chironomus riparius</name>
    <dbReference type="NCBI Taxonomy" id="315576"/>
    <lineage>
        <taxon>Eukaryota</taxon>
        <taxon>Metazoa</taxon>
        <taxon>Ecdysozoa</taxon>
        <taxon>Arthropoda</taxon>
        <taxon>Hexapoda</taxon>
        <taxon>Insecta</taxon>
        <taxon>Pterygota</taxon>
        <taxon>Neoptera</taxon>
        <taxon>Endopterygota</taxon>
        <taxon>Diptera</taxon>
        <taxon>Nematocera</taxon>
        <taxon>Chironomoidea</taxon>
        <taxon>Chironomidae</taxon>
        <taxon>Chironominae</taxon>
        <taxon>Chironomus</taxon>
    </lineage>
</organism>
<dbReference type="InterPro" id="IPR001611">
    <property type="entry name" value="Leu-rich_rpt"/>
</dbReference>
<feature type="compositionally biased region" description="Basic and acidic residues" evidence="1">
    <location>
        <begin position="221"/>
        <end position="234"/>
    </location>
</feature>
<dbReference type="SUPFAM" id="SSF52058">
    <property type="entry name" value="L domain-like"/>
    <property type="match status" value="1"/>
</dbReference>
<feature type="region of interest" description="Disordered" evidence="1">
    <location>
        <begin position="214"/>
        <end position="265"/>
    </location>
</feature>
<dbReference type="Gene3D" id="3.80.10.10">
    <property type="entry name" value="Ribonuclease Inhibitor"/>
    <property type="match status" value="1"/>
</dbReference>
<protein>
    <submittedName>
        <fullName evidence="3">Uncharacterized protein</fullName>
    </submittedName>
</protein>
<dbReference type="InterPro" id="IPR032675">
    <property type="entry name" value="LRR_dom_sf"/>
</dbReference>
<accession>A0A9N9S4R3</accession>
<dbReference type="EMBL" id="OU895880">
    <property type="protein sequence ID" value="CAG9811271.1"/>
    <property type="molecule type" value="Genomic_DNA"/>
</dbReference>
<keyword evidence="4" id="KW-1185">Reference proteome</keyword>
<dbReference type="OrthoDB" id="7779401at2759"/>
<evidence type="ECO:0000256" key="1">
    <source>
        <dbReference type="SAM" id="MobiDB-lite"/>
    </source>
</evidence>
<reference evidence="3" key="2">
    <citation type="submission" date="2022-10" db="EMBL/GenBank/DDBJ databases">
        <authorList>
            <consortium name="ENA_rothamsted_submissions"/>
            <consortium name="culmorum"/>
            <person name="King R."/>
        </authorList>
    </citation>
    <scope>NUCLEOTIDE SEQUENCE</scope>
</reference>
<evidence type="ECO:0000313" key="3">
    <source>
        <dbReference type="EMBL" id="CAG9811271.1"/>
    </source>
</evidence>
<proteinExistence type="predicted"/>
<feature type="compositionally biased region" description="Polar residues" evidence="1">
    <location>
        <begin position="241"/>
        <end position="265"/>
    </location>
</feature>
<reference evidence="3" key="1">
    <citation type="submission" date="2022-01" db="EMBL/GenBank/DDBJ databases">
        <authorList>
            <person name="King R."/>
        </authorList>
    </citation>
    <scope>NUCLEOTIDE SEQUENCE</scope>
</reference>
<evidence type="ECO:0000256" key="2">
    <source>
        <dbReference type="SAM" id="SignalP"/>
    </source>
</evidence>
<keyword evidence="2" id="KW-0732">Signal</keyword>
<dbReference type="AlphaFoldDB" id="A0A9N9S4R3"/>
<sequence length="285" mass="32217">MGKYLIIFVSFFLTICNLSSSTEINCGYGENGNYQGILGYIYQCEVENDPNIETKESATITAFKGLHRNLNSDVTVFGIRAEGKTFKYFPQSMEKIFKSLKVIDFYRVGMVEIHESDLKPFPDLVVLYLGHNSIETLETGLFDHNPKLQVIAFPYNGIKHIYGNIFDNLHQLSRFWFKGNDCINSEYNSRSEISTAIENVKEHCAVVTDIASEESELDDNLQEHEDESDRKFTDSEEDWNSKSVGTEQNYNVEQNGSTEPNGSAEKSGSLMIIGLLAAISLKFFA</sequence>
<evidence type="ECO:0000313" key="4">
    <source>
        <dbReference type="Proteomes" id="UP001153620"/>
    </source>
</evidence>
<name>A0A9N9S4R3_9DIPT</name>